<feature type="compositionally biased region" description="Acidic residues" evidence="1">
    <location>
        <begin position="66"/>
        <end position="83"/>
    </location>
</feature>
<evidence type="ECO:0000313" key="2">
    <source>
        <dbReference type="EMBL" id="QBG35837.1"/>
    </source>
</evidence>
<gene>
    <name evidence="2" type="ORF">EMK97_08975</name>
</gene>
<evidence type="ECO:0000313" key="3">
    <source>
        <dbReference type="Proteomes" id="UP000290244"/>
    </source>
</evidence>
<organism evidence="2 3">
    <name type="scientific">Litorilituus sediminis</name>
    <dbReference type="NCBI Taxonomy" id="718192"/>
    <lineage>
        <taxon>Bacteria</taxon>
        <taxon>Pseudomonadati</taxon>
        <taxon>Pseudomonadota</taxon>
        <taxon>Gammaproteobacteria</taxon>
        <taxon>Alteromonadales</taxon>
        <taxon>Colwelliaceae</taxon>
        <taxon>Litorilituus</taxon>
    </lineage>
</organism>
<dbReference type="OrthoDB" id="6228190at2"/>
<dbReference type="RefSeq" id="WP_130601402.1">
    <property type="nucleotide sequence ID" value="NZ_CP034759.1"/>
</dbReference>
<keyword evidence="3" id="KW-1185">Reference proteome</keyword>
<accession>A0A4P6P8M8</accession>
<protein>
    <submittedName>
        <fullName evidence="2">Uncharacterized protein</fullName>
    </submittedName>
</protein>
<feature type="region of interest" description="Disordered" evidence="1">
    <location>
        <begin position="64"/>
        <end position="94"/>
    </location>
</feature>
<dbReference type="Proteomes" id="UP000290244">
    <property type="component" value="Chromosome"/>
</dbReference>
<dbReference type="KEGG" id="lsd:EMK97_08975"/>
<reference evidence="2 3" key="1">
    <citation type="submission" date="2018-12" db="EMBL/GenBank/DDBJ databases">
        <title>Complete genome of Litorilituus sediminis.</title>
        <authorList>
            <person name="Liu A."/>
            <person name="Rong J."/>
        </authorList>
    </citation>
    <scope>NUCLEOTIDE SEQUENCE [LARGE SCALE GENOMIC DNA]</scope>
    <source>
        <strain evidence="2 3">JCM 17549</strain>
    </source>
</reference>
<proteinExistence type="predicted"/>
<dbReference type="EMBL" id="CP034759">
    <property type="protein sequence ID" value="QBG35837.1"/>
    <property type="molecule type" value="Genomic_DNA"/>
</dbReference>
<dbReference type="AlphaFoldDB" id="A0A4P6P8M8"/>
<name>A0A4P6P8M8_9GAMM</name>
<sequence length="94" mass="10648">MSQAIKALVNLASNASLIDENSILTMIAETEINEEQKRALLKENSNQLAETIYDLPEIKCFPMIPAEDEEDEQENKETDDETQDKENASKVVNY</sequence>
<evidence type="ECO:0000256" key="1">
    <source>
        <dbReference type="SAM" id="MobiDB-lite"/>
    </source>
</evidence>